<organism evidence="5 6">
    <name type="scientific">Cellulosimicrobium aquatile</name>
    <dbReference type="NCBI Taxonomy" id="1612203"/>
    <lineage>
        <taxon>Bacteria</taxon>
        <taxon>Bacillati</taxon>
        <taxon>Actinomycetota</taxon>
        <taxon>Actinomycetes</taxon>
        <taxon>Micrococcales</taxon>
        <taxon>Promicromonosporaceae</taxon>
        <taxon>Cellulosimicrobium</taxon>
    </lineage>
</organism>
<dbReference type="Pfam" id="PF11329">
    <property type="entry name" value="DUF3131"/>
    <property type="match status" value="1"/>
</dbReference>
<dbReference type="InterPro" id="IPR021478">
    <property type="entry name" value="DUF3131"/>
</dbReference>
<sequence length="650" mass="68954">MDGSTDRACEGVRRRRRATGLVAGGLVGGLALAAGLAVPAAAESAPAAAEGAPRTASVPATATPAVGQPALTGAQRATLETYLEDTYTSLEAMTDEETGLPADNIEGDLDPASSSAYTSPTNIGGWLWSTVVARDLGLVDEAEARDRLATTIDTVASLDRHDASGMFYNWYDPATGDRVETWPDDGNPVHQFLSSVDNGWLAAGLRVVAEAEPSLAEEALAVYDGMHFGAFYNAEARPDLGVGLLRGGFWDEEPPGCSVAGDYLGTGTDVYYTCHNYDTTVSETRIATYLGIAEGEVPPEAYYASYRTFPDTCDWSWQEQKPVGETREHLGVPVFEGAYRYRDLAVVPGWGGSMFEALMPDMLVPEAEWGPTSWGVNHPLVVRAHKEHGLDEAGYGAWGFSPASNPFGGYAEYGVDAIGLRSDGYLSDGETDVDLGFEGCREATNPAPEFGDGVVTPHASFLGLAYDTEGVLDNLAHLADDLDAYGPGGFYDSVAVRSGTVAERYLSLDQAMIVAAIGNVLDDSRLKDYFVDDRLEQALRPLMEAETFSAVADLTPGVGADVEVEARCLGNRAAVAVRATSTSDGRTTVELATPYGTRSYDDVAPHRSTYRAFSARTAEIPSGTATVTVTSDDGATVQELPYRYAGVSCG</sequence>
<feature type="transmembrane region" description="Helical" evidence="2">
    <location>
        <begin position="21"/>
        <end position="42"/>
    </location>
</feature>
<accession>A0A1N6PQC9</accession>
<feature type="domain" description="Glycoamylase-like" evidence="3">
    <location>
        <begin position="346"/>
        <end position="523"/>
    </location>
</feature>
<keyword evidence="2" id="KW-0472">Membrane</keyword>
<reference evidence="6" key="1">
    <citation type="submission" date="2017-01" db="EMBL/GenBank/DDBJ databases">
        <authorList>
            <person name="Varghese N."/>
            <person name="Submissions S."/>
        </authorList>
    </citation>
    <scope>NUCLEOTIDE SEQUENCE [LARGE SCALE GENOMIC DNA]</scope>
    <source>
        <strain evidence="6">3bp</strain>
    </source>
</reference>
<keyword evidence="2" id="KW-1133">Transmembrane helix</keyword>
<dbReference type="RefSeq" id="WP_076404179.1">
    <property type="nucleotide sequence ID" value="NZ_FTMI01000002.1"/>
</dbReference>
<dbReference type="Proteomes" id="UP000186235">
    <property type="component" value="Unassembled WGS sequence"/>
</dbReference>
<feature type="domain" description="DUF3131" evidence="4">
    <location>
        <begin position="90"/>
        <end position="223"/>
    </location>
</feature>
<dbReference type="InterPro" id="IPR019282">
    <property type="entry name" value="Glycoamylase-like_cons_dom"/>
</dbReference>
<proteinExistence type="predicted"/>
<dbReference type="AlphaFoldDB" id="A0A1N6PQC9"/>
<evidence type="ECO:0000313" key="5">
    <source>
        <dbReference type="EMBL" id="SIQ06600.1"/>
    </source>
</evidence>
<evidence type="ECO:0000259" key="4">
    <source>
        <dbReference type="Pfam" id="PF11329"/>
    </source>
</evidence>
<evidence type="ECO:0000259" key="3">
    <source>
        <dbReference type="Pfam" id="PF10091"/>
    </source>
</evidence>
<dbReference type="EMBL" id="FTMI01000002">
    <property type="protein sequence ID" value="SIQ06600.1"/>
    <property type="molecule type" value="Genomic_DNA"/>
</dbReference>
<evidence type="ECO:0000313" key="6">
    <source>
        <dbReference type="Proteomes" id="UP000186235"/>
    </source>
</evidence>
<evidence type="ECO:0000256" key="1">
    <source>
        <dbReference type="SAM" id="MobiDB-lite"/>
    </source>
</evidence>
<gene>
    <name evidence="5" type="ORF">SAMN05518682_1046</name>
</gene>
<dbReference type="Gene3D" id="1.50.10.140">
    <property type="match status" value="1"/>
</dbReference>
<keyword evidence="6" id="KW-1185">Reference proteome</keyword>
<keyword evidence="2" id="KW-0812">Transmembrane</keyword>
<name>A0A1N6PQC9_9MICO</name>
<protein>
    <submittedName>
        <fullName evidence="5">Uncharacterized protein</fullName>
    </submittedName>
</protein>
<evidence type="ECO:0000256" key="2">
    <source>
        <dbReference type="SAM" id="Phobius"/>
    </source>
</evidence>
<feature type="region of interest" description="Disordered" evidence="1">
    <location>
        <begin position="99"/>
        <end position="118"/>
    </location>
</feature>
<dbReference type="Pfam" id="PF10091">
    <property type="entry name" value="Glycoamylase"/>
    <property type="match status" value="1"/>
</dbReference>